<feature type="signal peptide" evidence="1">
    <location>
        <begin position="1"/>
        <end position="19"/>
    </location>
</feature>
<dbReference type="Proteomes" id="UP000001861">
    <property type="component" value="Unassembled WGS sequence"/>
</dbReference>
<comment type="caution">
    <text evidence="2">The sequence shown here is derived from an EMBL/GenBank/DDBJ whole genome shotgun (WGS) entry which is preliminary data.</text>
</comment>
<evidence type="ECO:0000313" key="2">
    <source>
        <dbReference type="EMBL" id="EAU83734.1"/>
    </source>
</evidence>
<evidence type="ECO:0000256" key="1">
    <source>
        <dbReference type="SAM" id="SignalP"/>
    </source>
</evidence>
<dbReference type="EMBL" id="AACS02000013">
    <property type="protein sequence ID" value="EAU83734.1"/>
    <property type="molecule type" value="Genomic_DNA"/>
</dbReference>
<dbReference type="GeneID" id="6014726"/>
<evidence type="ECO:0000313" key="3">
    <source>
        <dbReference type="Proteomes" id="UP000001861"/>
    </source>
</evidence>
<feature type="chain" id="PRO_5002726706" evidence="1">
    <location>
        <begin position="20"/>
        <end position="160"/>
    </location>
</feature>
<keyword evidence="3" id="KW-1185">Reference proteome</keyword>
<proteinExistence type="predicted"/>
<dbReference type="KEGG" id="cci:CC1G_05638"/>
<dbReference type="OrthoDB" id="3219649at2759"/>
<dbReference type="VEuPathDB" id="FungiDB:CC1G_05638"/>
<dbReference type="RefSeq" id="XP_001838157.1">
    <property type="nucleotide sequence ID" value="XM_001838105.1"/>
</dbReference>
<reference evidence="2 3" key="1">
    <citation type="journal article" date="2010" name="Proc. Natl. Acad. Sci. U.S.A.">
        <title>Insights into evolution of multicellular fungi from the assembled chromosomes of the mushroom Coprinopsis cinerea (Coprinus cinereus).</title>
        <authorList>
            <person name="Stajich J.E."/>
            <person name="Wilke S.K."/>
            <person name="Ahren D."/>
            <person name="Au C.H."/>
            <person name="Birren B.W."/>
            <person name="Borodovsky M."/>
            <person name="Burns C."/>
            <person name="Canback B."/>
            <person name="Casselton L.A."/>
            <person name="Cheng C.K."/>
            <person name="Deng J."/>
            <person name="Dietrich F.S."/>
            <person name="Fargo D.C."/>
            <person name="Farman M.L."/>
            <person name="Gathman A.C."/>
            <person name="Goldberg J."/>
            <person name="Guigo R."/>
            <person name="Hoegger P.J."/>
            <person name="Hooker J.B."/>
            <person name="Huggins A."/>
            <person name="James T.Y."/>
            <person name="Kamada T."/>
            <person name="Kilaru S."/>
            <person name="Kodira C."/>
            <person name="Kues U."/>
            <person name="Kupfer D."/>
            <person name="Kwan H.S."/>
            <person name="Lomsadze A."/>
            <person name="Li W."/>
            <person name="Lilly W.W."/>
            <person name="Ma L.J."/>
            <person name="Mackey A.J."/>
            <person name="Manning G."/>
            <person name="Martin F."/>
            <person name="Muraguchi H."/>
            <person name="Natvig D.O."/>
            <person name="Palmerini H."/>
            <person name="Ramesh M.A."/>
            <person name="Rehmeyer C.J."/>
            <person name="Roe B.A."/>
            <person name="Shenoy N."/>
            <person name="Stanke M."/>
            <person name="Ter-Hovhannisyan V."/>
            <person name="Tunlid A."/>
            <person name="Velagapudi R."/>
            <person name="Vision T.J."/>
            <person name="Zeng Q."/>
            <person name="Zolan M.E."/>
            <person name="Pukkila P.J."/>
        </authorList>
    </citation>
    <scope>NUCLEOTIDE SEQUENCE [LARGE SCALE GENOMIC DNA]</scope>
    <source>
        <strain evidence="3">Okayama-7 / 130 / ATCC MYA-4618 / FGSC 9003</strain>
    </source>
</reference>
<accession>A8P1R2</accession>
<organism evidence="2 3">
    <name type="scientific">Coprinopsis cinerea (strain Okayama-7 / 130 / ATCC MYA-4618 / FGSC 9003)</name>
    <name type="common">Inky cap fungus</name>
    <name type="synonym">Hormographiella aspergillata</name>
    <dbReference type="NCBI Taxonomy" id="240176"/>
    <lineage>
        <taxon>Eukaryota</taxon>
        <taxon>Fungi</taxon>
        <taxon>Dikarya</taxon>
        <taxon>Basidiomycota</taxon>
        <taxon>Agaricomycotina</taxon>
        <taxon>Agaricomycetes</taxon>
        <taxon>Agaricomycetidae</taxon>
        <taxon>Agaricales</taxon>
        <taxon>Agaricineae</taxon>
        <taxon>Psathyrellaceae</taxon>
        <taxon>Coprinopsis</taxon>
    </lineage>
</organism>
<dbReference type="eggNOG" id="ENOG502SATB">
    <property type="taxonomic scope" value="Eukaryota"/>
</dbReference>
<gene>
    <name evidence="2" type="ORF">CC1G_05638</name>
</gene>
<dbReference type="AlphaFoldDB" id="A8P1R2"/>
<name>A8P1R2_COPC7</name>
<protein>
    <submittedName>
        <fullName evidence="2">Uncharacterized protein</fullName>
    </submittedName>
</protein>
<dbReference type="InParanoid" id="A8P1R2"/>
<keyword evidence="1" id="KW-0732">Signal</keyword>
<sequence>MKVLSIAAAAFAFLAVAGASPVNLEARQTCVKLTQKEAEDRLKANGITASSSGNCTDRKKSNCTSYEGICSHTVNGVIALKKGVGRNLVITGGTETGHASGTYSHANGYKVDLRLIPEIEAYVKKNFEKGSNRNGDPRWYSPSGNEFVKESNHWDVTFYP</sequence>